<dbReference type="NCBIfam" id="NF001464">
    <property type="entry name" value="PRK00321.1-5"/>
    <property type="match status" value="1"/>
</dbReference>
<dbReference type="HAMAP" id="MF_00194">
    <property type="entry name" value="RdgC"/>
    <property type="match status" value="1"/>
</dbReference>
<evidence type="ECO:0000256" key="1">
    <source>
        <dbReference type="ARBA" id="ARBA00004453"/>
    </source>
</evidence>
<dbReference type="GO" id="GO:0005737">
    <property type="term" value="C:cytoplasm"/>
    <property type="evidence" value="ECO:0007669"/>
    <property type="project" value="UniProtKB-UniRule"/>
</dbReference>
<dbReference type="PANTHER" id="PTHR38103">
    <property type="entry name" value="RECOMBINATION-ASSOCIATED PROTEIN RDGC"/>
    <property type="match status" value="1"/>
</dbReference>
<evidence type="ECO:0000256" key="6">
    <source>
        <dbReference type="HAMAP-Rule" id="MF_00194"/>
    </source>
</evidence>
<keyword evidence="5 6" id="KW-0233">DNA recombination</keyword>
<dbReference type="NCBIfam" id="NF001465">
    <property type="entry name" value="PRK00321.1-6"/>
    <property type="match status" value="1"/>
</dbReference>
<dbReference type="GO" id="GO:0043590">
    <property type="term" value="C:bacterial nucleoid"/>
    <property type="evidence" value="ECO:0007669"/>
    <property type="project" value="TreeGrafter"/>
</dbReference>
<dbReference type="AlphaFoldDB" id="A0A2W6HZC6"/>
<comment type="caution">
    <text evidence="7">The sequence shown here is derived from an EMBL/GenBank/DDBJ whole genome shotgun (WGS) entry which is preliminary data.</text>
</comment>
<keyword evidence="4 6" id="KW-0963">Cytoplasm</keyword>
<comment type="subcellular location">
    <subcellularLocation>
        <location evidence="1 6">Cytoplasm</location>
        <location evidence="1 6">Nucleoid</location>
    </subcellularLocation>
</comment>
<protein>
    <recommendedName>
        <fullName evidence="3 6">Recombination-associated protein RdgC</fullName>
    </recommendedName>
</protein>
<dbReference type="GO" id="GO:0006310">
    <property type="term" value="P:DNA recombination"/>
    <property type="evidence" value="ECO:0007669"/>
    <property type="project" value="UniProtKB-UniRule"/>
</dbReference>
<comment type="function">
    <text evidence="6">May be involved in recombination.</text>
</comment>
<gene>
    <name evidence="6" type="primary">rdgC</name>
    <name evidence="7" type="ORF">A7X83_18340</name>
</gene>
<dbReference type="GO" id="GO:0003690">
    <property type="term" value="F:double-stranded DNA binding"/>
    <property type="evidence" value="ECO:0007669"/>
    <property type="project" value="TreeGrafter"/>
</dbReference>
<proteinExistence type="inferred from homology"/>
<dbReference type="Proteomes" id="UP000249614">
    <property type="component" value="Unassembled WGS sequence"/>
</dbReference>
<dbReference type="EMBL" id="LXXM01000243">
    <property type="protein sequence ID" value="PZS86966.1"/>
    <property type="molecule type" value="Genomic_DNA"/>
</dbReference>
<evidence type="ECO:0000256" key="2">
    <source>
        <dbReference type="ARBA" id="ARBA00008657"/>
    </source>
</evidence>
<dbReference type="InterPro" id="IPR007476">
    <property type="entry name" value="RdgC"/>
</dbReference>
<evidence type="ECO:0000313" key="7">
    <source>
        <dbReference type="EMBL" id="PZS86966.1"/>
    </source>
</evidence>
<accession>A0A2W6HZC6</accession>
<evidence type="ECO:0000256" key="5">
    <source>
        <dbReference type="ARBA" id="ARBA00023172"/>
    </source>
</evidence>
<dbReference type="Pfam" id="PF04381">
    <property type="entry name" value="RdgC"/>
    <property type="match status" value="1"/>
</dbReference>
<organism evidence="7 8">
    <name type="scientific">Stenotrophomonas maltophilia</name>
    <name type="common">Pseudomonas maltophilia</name>
    <name type="synonym">Xanthomonas maltophilia</name>
    <dbReference type="NCBI Taxonomy" id="40324"/>
    <lineage>
        <taxon>Bacteria</taxon>
        <taxon>Pseudomonadati</taxon>
        <taxon>Pseudomonadota</taxon>
        <taxon>Gammaproteobacteria</taxon>
        <taxon>Lysobacterales</taxon>
        <taxon>Lysobacteraceae</taxon>
        <taxon>Stenotrophomonas</taxon>
        <taxon>Stenotrophomonas maltophilia group</taxon>
    </lineage>
</organism>
<sequence length="305" mass="33880">MLMRNLVLFRFPTSTDFSEVERNLPYGVLKPVGPLEMNSRGFISPFGREEQEHLSCRQGNFLWLTVGGEDKILPSAVVNRALETRLQVMEQEQGRRPGGRERKRMKDDILHELLPKAFVKNSRHDAILDLAHGYVAVDTSSRKVGEAFVSDIRGLLGGFPAMPLNAEAAPRSILTGWIAGEPLPDGLSLGESAELRDPVEGGAKVRCSDQELRSDEIDKHLDAGKQVTKLALVLEDAVSFELGDDLVVRKLKFLDGALSQLDQADDDGRRAEFDARFALQSGEIRRLFLVLEQAFQLFGAEVQRG</sequence>
<comment type="similarity">
    <text evidence="2 6">Belongs to the RdgC family.</text>
</comment>
<evidence type="ECO:0000256" key="4">
    <source>
        <dbReference type="ARBA" id="ARBA00022490"/>
    </source>
</evidence>
<dbReference type="PANTHER" id="PTHR38103:SF1">
    <property type="entry name" value="RECOMBINATION-ASSOCIATED PROTEIN RDGC"/>
    <property type="match status" value="1"/>
</dbReference>
<dbReference type="GO" id="GO:0000018">
    <property type="term" value="P:regulation of DNA recombination"/>
    <property type="evidence" value="ECO:0007669"/>
    <property type="project" value="TreeGrafter"/>
</dbReference>
<evidence type="ECO:0000313" key="8">
    <source>
        <dbReference type="Proteomes" id="UP000249614"/>
    </source>
</evidence>
<name>A0A2W6HZC6_STEMA</name>
<dbReference type="RefSeq" id="WP_111113891.1">
    <property type="nucleotide sequence ID" value="NZ_LXXM01000243.1"/>
</dbReference>
<evidence type="ECO:0000256" key="3">
    <source>
        <dbReference type="ARBA" id="ARBA00022296"/>
    </source>
</evidence>
<reference evidence="7 8" key="1">
    <citation type="submission" date="2016-05" db="EMBL/GenBank/DDBJ databases">
        <authorList>
            <person name="Lavstsen T."/>
            <person name="Jespersen J.S."/>
        </authorList>
    </citation>
    <scope>NUCLEOTIDE SEQUENCE [LARGE SCALE GENOMIC DNA]</scope>
    <source>
        <strain evidence="7 8">SM-5815</strain>
    </source>
</reference>